<feature type="coiled-coil region" evidence="1">
    <location>
        <begin position="769"/>
        <end position="844"/>
    </location>
</feature>
<keyword evidence="3" id="KW-1185">Reference proteome</keyword>
<dbReference type="Proteomes" id="UP000674318">
    <property type="component" value="Unassembled WGS sequence"/>
</dbReference>
<dbReference type="GeneID" id="94293346"/>
<dbReference type="EMBL" id="JAFJZO010000005">
    <property type="protein sequence ID" value="KAG5511367.1"/>
    <property type="molecule type" value="Genomic_DNA"/>
</dbReference>
<feature type="coiled-coil region" evidence="1">
    <location>
        <begin position="528"/>
        <end position="576"/>
    </location>
</feature>
<gene>
    <name evidence="2" type="ORF">JKF63_07330</name>
</gene>
<dbReference type="KEGG" id="phet:94293346"/>
<sequence length="915" mass="103874">MEKASVKHLEFQLQREKALTKDLDAKCKALSAQVAQLEQDKAELRREKLVLGEEAKRTAKLDDRIHNLQKEVESRDAVIAAERAAAQDARAEAEEVRRNANSCIALWTAAEEQWTADQIALKDSAVQYRSQIETLELELQVQRDSYTELTMQLQAEKDRSNRLTQAGESMEAEANSLHSQVEKLQNKVHDLEQTVYKLDLAGDKQREAINLKDTEIATLEATVARHLDTEERLEQTISSLNDRINAAKMLNLEMKGENEKLQCDLSDCKKEMDRLHLQIESHKRDANFLTQSQSSLQKALDDLKEKHRQLQEDVREKNVEVRRHELTISQLTVELKKSENQGGEWSFQYSSLESELQQTKEALKKSSASVEALTREKNELAEKVRDHKQIMDAKDEEMVVLQHQCGERAETHLRIIADLEKEIAARQVVINELSDQLNSASQKTTLYHTKILEESEASGTLREQLASLVLLLQLKEQQVILQECVAEKENIFAGVVAAWYEAPKFFYAQLAEHCQRLQGETYVLLKHTEELSRESSSIRSQMEELQLANADQKEQIAAAQKERDAQAERLMALSQDFLAAQNEVNTLRGAVETSGRENLSLMSLVAGLHEQVAAKGAELAEKDTALSDYQNRLRNSLDAASALEETLLSYSAAQMEKVQILWSSRLSTVEDFFKSVLSQYASEKASLYSAKEQADATCRELSAFVKEAKVSMNKSDLVAAERQEALVSRINLLEGQVALARREKDQAGTQLATLLRRFEEDKKAAEMSKKESKCGMDEERARREAAERECLKLRSGVEAEVKRKCEYKQALESLKKLRRESEDLRRAEKERAAEAIRKANTETNYWVMCFDHLKGLIDKSRRTGDRLPSIDPGTIHRLEVAKTKISPIQAREVNAAHCALPRLKRIREEASDGQV</sequence>
<dbReference type="PANTHER" id="PTHR47357">
    <property type="entry name" value="COP1-INTERACTIVE PROTEIN 1"/>
    <property type="match status" value="1"/>
</dbReference>
<dbReference type="GO" id="GO:0005856">
    <property type="term" value="C:cytoskeleton"/>
    <property type="evidence" value="ECO:0007669"/>
    <property type="project" value="TreeGrafter"/>
</dbReference>
<accession>A0A836YGQ3</accession>
<dbReference type="GO" id="GO:0005200">
    <property type="term" value="F:structural constituent of cytoskeleton"/>
    <property type="evidence" value="ECO:0007669"/>
    <property type="project" value="TreeGrafter"/>
</dbReference>
<dbReference type="Gene3D" id="1.10.287.1490">
    <property type="match status" value="1"/>
</dbReference>
<dbReference type="AlphaFoldDB" id="A0A836YGQ3"/>
<evidence type="ECO:0000313" key="3">
    <source>
        <dbReference type="Proteomes" id="UP000674318"/>
    </source>
</evidence>
<feature type="coiled-coil region" evidence="1">
    <location>
        <begin position="20"/>
        <end position="54"/>
    </location>
</feature>
<evidence type="ECO:0000313" key="2">
    <source>
        <dbReference type="EMBL" id="KAG5511367.1"/>
    </source>
</evidence>
<protein>
    <submittedName>
        <fullName evidence="2">Uncharacterized protein</fullName>
    </submittedName>
</protein>
<reference evidence="2 3" key="1">
    <citation type="submission" date="2021-02" db="EMBL/GenBank/DDBJ databases">
        <title>Porcisia hertigi Genome sequencing and assembly.</title>
        <authorList>
            <person name="Almutairi H."/>
            <person name="Gatherer D."/>
        </authorList>
    </citation>
    <scope>NUCLEOTIDE SEQUENCE [LARGE SCALE GENOMIC DNA]</scope>
    <source>
        <strain evidence="2 3">C119</strain>
    </source>
</reference>
<comment type="caution">
    <text evidence="2">The sequence shown here is derived from an EMBL/GenBank/DDBJ whole genome shotgun (WGS) entry which is preliminary data.</text>
</comment>
<feature type="coiled-coil region" evidence="1">
    <location>
        <begin position="125"/>
        <end position="436"/>
    </location>
</feature>
<name>A0A836YGQ3_9TRYP</name>
<dbReference type="PANTHER" id="PTHR47357:SF1">
    <property type="entry name" value="SPINDLE POLE BODY COMPONENT 110"/>
    <property type="match status" value="1"/>
</dbReference>
<dbReference type="RefSeq" id="XP_067759579.1">
    <property type="nucleotide sequence ID" value="XM_067903269.1"/>
</dbReference>
<evidence type="ECO:0000256" key="1">
    <source>
        <dbReference type="SAM" id="Coils"/>
    </source>
</evidence>
<organism evidence="2 3">
    <name type="scientific">Porcisia hertigi</name>
    <dbReference type="NCBI Taxonomy" id="2761500"/>
    <lineage>
        <taxon>Eukaryota</taxon>
        <taxon>Discoba</taxon>
        <taxon>Euglenozoa</taxon>
        <taxon>Kinetoplastea</taxon>
        <taxon>Metakinetoplastina</taxon>
        <taxon>Trypanosomatida</taxon>
        <taxon>Trypanosomatidae</taxon>
        <taxon>Leishmaniinae</taxon>
        <taxon>Porcisia</taxon>
    </lineage>
</organism>
<proteinExistence type="predicted"/>
<dbReference type="OrthoDB" id="271872at2759"/>
<keyword evidence="1" id="KW-0175">Coiled coil</keyword>